<dbReference type="Proteomes" id="UP001597158">
    <property type="component" value="Unassembled WGS sequence"/>
</dbReference>
<evidence type="ECO:0000256" key="2">
    <source>
        <dbReference type="ARBA" id="ARBA00013064"/>
    </source>
</evidence>
<comment type="caution">
    <text evidence="5">The sequence shown here is derived from an EMBL/GenBank/DDBJ whole genome shotgun (WGS) entry which is preliminary data.</text>
</comment>
<proteinExistence type="inferred from homology"/>
<evidence type="ECO:0000256" key="4">
    <source>
        <dbReference type="ARBA" id="ARBA00051722"/>
    </source>
</evidence>
<name>A0ABW3WEN1_9RHOO</name>
<protein>
    <recommendedName>
        <fullName evidence="2">protein-tyrosine-phosphatase</fullName>
        <ecNumber evidence="2">3.1.3.48</ecNumber>
    </recommendedName>
</protein>
<gene>
    <name evidence="5" type="ORF">ACFQ4M_10315</name>
</gene>
<sequence length="245" mass="26455">MIDLHAHLLPGIDDGAPDLATALALARVAVADGITHMVCTPHIHPGRYDNTPDTIHAAWRSLALALREHDIPLQLSAAAEVRFGMEIMQAVATHTLPYLGHWQGKKVLLLEFPHGELPFGAEKLTAWLLAHDVVPLIAHPERNKTLLRQPGRLKPFLQQGCLLQVTAGAVAGRFGPACQDLAHRLLQAGVVTLLASDAHNLAHRPPLLHEGLEHAAALIGHALAQRLVDHTPREIAASHFPANVP</sequence>
<dbReference type="Gene3D" id="3.20.20.140">
    <property type="entry name" value="Metal-dependent hydrolases"/>
    <property type="match status" value="1"/>
</dbReference>
<evidence type="ECO:0000256" key="1">
    <source>
        <dbReference type="ARBA" id="ARBA00005750"/>
    </source>
</evidence>
<dbReference type="InterPro" id="IPR016195">
    <property type="entry name" value="Pol/histidinol_Pase-like"/>
</dbReference>
<evidence type="ECO:0000313" key="6">
    <source>
        <dbReference type="Proteomes" id="UP001597158"/>
    </source>
</evidence>
<dbReference type="RefSeq" id="WP_277832478.1">
    <property type="nucleotide sequence ID" value="NZ_JARQZE010000005.1"/>
</dbReference>
<accession>A0ABW3WEN1</accession>
<dbReference type="PIRSF" id="PIRSF016557">
    <property type="entry name" value="Caps_synth_CpsB"/>
    <property type="match status" value="1"/>
</dbReference>
<dbReference type="Pfam" id="PF19567">
    <property type="entry name" value="CpsB_CapC"/>
    <property type="match status" value="1"/>
</dbReference>
<keyword evidence="6" id="KW-1185">Reference proteome</keyword>
<evidence type="ECO:0000256" key="3">
    <source>
        <dbReference type="ARBA" id="ARBA00022801"/>
    </source>
</evidence>
<keyword evidence="3" id="KW-0378">Hydrolase</keyword>
<dbReference type="PANTHER" id="PTHR39181:SF1">
    <property type="entry name" value="TYROSINE-PROTEIN PHOSPHATASE YWQE"/>
    <property type="match status" value="1"/>
</dbReference>
<dbReference type="SUPFAM" id="SSF89550">
    <property type="entry name" value="PHP domain-like"/>
    <property type="match status" value="1"/>
</dbReference>
<dbReference type="InterPro" id="IPR016667">
    <property type="entry name" value="Caps_polysacc_synth_CpsB/CapC"/>
</dbReference>
<organism evidence="5 6">
    <name type="scientific">Thauera mechernichensis</name>
    <dbReference type="NCBI Taxonomy" id="82788"/>
    <lineage>
        <taxon>Bacteria</taxon>
        <taxon>Pseudomonadati</taxon>
        <taxon>Pseudomonadota</taxon>
        <taxon>Betaproteobacteria</taxon>
        <taxon>Rhodocyclales</taxon>
        <taxon>Zoogloeaceae</taxon>
        <taxon>Thauera</taxon>
    </lineage>
</organism>
<comment type="catalytic activity">
    <reaction evidence="4">
        <text>O-phospho-L-tyrosyl-[protein] + H2O = L-tyrosyl-[protein] + phosphate</text>
        <dbReference type="Rhea" id="RHEA:10684"/>
        <dbReference type="Rhea" id="RHEA-COMP:10136"/>
        <dbReference type="Rhea" id="RHEA-COMP:20101"/>
        <dbReference type="ChEBI" id="CHEBI:15377"/>
        <dbReference type="ChEBI" id="CHEBI:43474"/>
        <dbReference type="ChEBI" id="CHEBI:46858"/>
        <dbReference type="ChEBI" id="CHEBI:61978"/>
        <dbReference type="EC" id="3.1.3.48"/>
    </reaction>
</comment>
<evidence type="ECO:0000313" key="5">
    <source>
        <dbReference type="EMBL" id="MFD1263979.1"/>
    </source>
</evidence>
<dbReference type="EMBL" id="JBHTMC010000020">
    <property type="protein sequence ID" value="MFD1263979.1"/>
    <property type="molecule type" value="Genomic_DNA"/>
</dbReference>
<dbReference type="PANTHER" id="PTHR39181">
    <property type="entry name" value="TYROSINE-PROTEIN PHOSPHATASE YWQE"/>
    <property type="match status" value="1"/>
</dbReference>
<comment type="similarity">
    <text evidence="1">Belongs to the metallo-dependent hydrolases superfamily. CpsB/CapC family.</text>
</comment>
<reference evidence="6" key="1">
    <citation type="journal article" date="2019" name="Int. J. Syst. Evol. Microbiol.">
        <title>The Global Catalogue of Microorganisms (GCM) 10K type strain sequencing project: providing services to taxonomists for standard genome sequencing and annotation.</title>
        <authorList>
            <consortium name="The Broad Institute Genomics Platform"/>
            <consortium name="The Broad Institute Genome Sequencing Center for Infectious Disease"/>
            <person name="Wu L."/>
            <person name="Ma J."/>
        </authorList>
    </citation>
    <scope>NUCLEOTIDE SEQUENCE [LARGE SCALE GENOMIC DNA]</scope>
    <source>
        <strain evidence="6">CCUG 48884</strain>
    </source>
</reference>
<dbReference type="EC" id="3.1.3.48" evidence="2"/>